<proteinExistence type="predicted"/>
<sequence length="408" mass="44583">MAVTSKATDSKSLAALLSAAAVRQRCRWFLEAARAGTLKHFVYDDSMLDDCVQIVAQETRTNYPDLVVPYHSRWRHFETPTGDLSNVLLKYVGASDHDRCRAELDLVFVSVLLDAGAGGRWQYPDGDTGMVYHRSEGLAVASIRMFVAGLFSSDPASPCQVDSDALIALDVDDLESGFKADDDNRLPGLAERTLLLNRLGGVLAKSSATGLCRPSDWILDNLSERAVTAEHLLAVVLDHLNPIWPQGRIEDGVALGDVGYHPLACSAEEFPGLVPFHKLSQWLTYSLIEPLARGGIEVCELNGLTGLAEYRNGGLFVDCGVIRPVDVTLTHQPLDVASEIVVEWRALTIALLDEMAPRVRQQLAVNEDDFPLACLLQGGSWSAGRRLAQQRRPDGSPPLRLHMTGTVF</sequence>
<accession>A0A160TTI4</accession>
<dbReference type="PANTHER" id="PTHR31687">
    <property type="match status" value="1"/>
</dbReference>
<dbReference type="PANTHER" id="PTHR31687:SF3">
    <property type="entry name" value="PROTEIN URG3"/>
    <property type="match status" value="1"/>
</dbReference>
<reference evidence="1" key="1">
    <citation type="submission" date="2015-10" db="EMBL/GenBank/DDBJ databases">
        <authorList>
            <person name="Gilbert D.G."/>
        </authorList>
    </citation>
    <scope>NUCLEOTIDE SEQUENCE</scope>
</reference>
<gene>
    <name evidence="1" type="ORF">MGWOODY_XGa2703</name>
</gene>
<name>A0A160TTI4_9ZZZZ</name>
<dbReference type="EMBL" id="CZRL01000094">
    <property type="protein sequence ID" value="CUS53025.1"/>
    <property type="molecule type" value="Genomic_DNA"/>
</dbReference>
<organism evidence="1">
    <name type="scientific">hydrothermal vent metagenome</name>
    <dbReference type="NCBI Taxonomy" id="652676"/>
    <lineage>
        <taxon>unclassified sequences</taxon>
        <taxon>metagenomes</taxon>
        <taxon>ecological metagenomes</taxon>
    </lineage>
</organism>
<dbReference type="Pfam" id="PF07958">
    <property type="entry name" value="DUF1688"/>
    <property type="match status" value="1"/>
</dbReference>
<evidence type="ECO:0000313" key="1">
    <source>
        <dbReference type="EMBL" id="CUS53025.1"/>
    </source>
</evidence>
<protein>
    <submittedName>
        <fullName evidence="1">Possible pyrimidine-degrading protein DUF1688</fullName>
    </submittedName>
</protein>
<dbReference type="InterPro" id="IPR012469">
    <property type="entry name" value="DUF1688"/>
</dbReference>
<dbReference type="AlphaFoldDB" id="A0A160TTI4"/>